<dbReference type="GO" id="GO:0010629">
    <property type="term" value="P:negative regulation of gene expression"/>
    <property type="evidence" value="ECO:0007669"/>
    <property type="project" value="TreeGrafter"/>
</dbReference>
<dbReference type="PANTHER" id="PTHR36949:SF1">
    <property type="entry name" value="ANAPHASE-PROMOTING COMPLEX SUBUNIT 1-RELATED"/>
    <property type="match status" value="1"/>
</dbReference>
<accession>E3MJ04</accession>
<dbReference type="EMBL" id="DS268449">
    <property type="protein sequence ID" value="EFP03472.1"/>
    <property type="molecule type" value="Genomic_DNA"/>
</dbReference>
<proteinExistence type="predicted"/>
<feature type="domain" description="Lin-66-like winged helix" evidence="1">
    <location>
        <begin position="128"/>
        <end position="205"/>
    </location>
</feature>
<dbReference type="STRING" id="31234.E3MJ04"/>
<protein>
    <recommendedName>
        <fullName evidence="1">Lin-66-like winged helix domain-containing protein</fullName>
    </recommendedName>
</protein>
<dbReference type="OrthoDB" id="5789077at2759"/>
<reference evidence="2" key="1">
    <citation type="submission" date="2007-07" db="EMBL/GenBank/DDBJ databases">
        <title>PCAP assembly of the Caenorhabditis remanei genome.</title>
        <authorList>
            <consortium name="The Caenorhabditis remanei Sequencing Consortium"/>
            <person name="Wilson R.K."/>
        </authorList>
    </citation>
    <scope>NUCLEOTIDE SEQUENCE [LARGE SCALE GENOMIC DNA]</scope>
    <source>
        <strain evidence="2">PB4641</strain>
    </source>
</reference>
<dbReference type="GO" id="GO:0005737">
    <property type="term" value="C:cytoplasm"/>
    <property type="evidence" value="ECO:0007669"/>
    <property type="project" value="TreeGrafter"/>
</dbReference>
<dbReference type="HOGENOM" id="CLU_1020262_0_0_1"/>
<keyword evidence="3" id="KW-1185">Reference proteome</keyword>
<dbReference type="AlphaFoldDB" id="E3MJ04"/>
<dbReference type="Pfam" id="PF26288">
    <property type="entry name" value="WHD_lin-66"/>
    <property type="match status" value="1"/>
</dbReference>
<evidence type="ECO:0000313" key="3">
    <source>
        <dbReference type="Proteomes" id="UP000008281"/>
    </source>
</evidence>
<sequence length="273" mass="31124">MHLQSNHFYSALEFPLQGEDPHNDWPPAEEYAINYHGSVTWLTAVSGLISCENGDSLSFQITDFCDENVSDLRKVLRIGIVLGFTAIEKDDGRFVINYVYPLSGIAAEIRFERMEEVDLTPENRSSPFTGKDEYELRLEGKAYDTLLDVFRTDGSAEIGLRCLHGSGKEDETLHNYIGTSGEKLRQFVTSRTHVFRLQHDLVSLQLPSVYLAVNFLNTYLLRNGGAISIEDLYNFYTSHMFPHPVRKHVGFTRKVFMNLLKNHPFVFSVFPSS</sequence>
<dbReference type="Proteomes" id="UP000008281">
    <property type="component" value="Unassembled WGS sequence"/>
</dbReference>
<name>E3MJ04_CAERE</name>
<organism evidence="3">
    <name type="scientific">Caenorhabditis remanei</name>
    <name type="common">Caenorhabditis vulgaris</name>
    <dbReference type="NCBI Taxonomy" id="31234"/>
    <lineage>
        <taxon>Eukaryota</taxon>
        <taxon>Metazoa</taxon>
        <taxon>Ecdysozoa</taxon>
        <taxon>Nematoda</taxon>
        <taxon>Chromadorea</taxon>
        <taxon>Rhabditida</taxon>
        <taxon>Rhabditina</taxon>
        <taxon>Rhabditomorpha</taxon>
        <taxon>Rhabditoidea</taxon>
        <taxon>Rhabditidae</taxon>
        <taxon>Peloderinae</taxon>
        <taxon>Caenorhabditis</taxon>
    </lineage>
</organism>
<evidence type="ECO:0000313" key="2">
    <source>
        <dbReference type="EMBL" id="EFP03472.1"/>
    </source>
</evidence>
<dbReference type="PANTHER" id="PTHR36949">
    <property type="entry name" value="PROTEIN CBR-LIN-66"/>
    <property type="match status" value="1"/>
</dbReference>
<evidence type="ECO:0000259" key="1">
    <source>
        <dbReference type="Pfam" id="PF26288"/>
    </source>
</evidence>
<gene>
    <name evidence="2" type="ORF">CRE_09621</name>
</gene>
<dbReference type="InterPro" id="IPR058991">
    <property type="entry name" value="Lin-66-like_WHD"/>
</dbReference>